<feature type="transmembrane region" description="Helical" evidence="1">
    <location>
        <begin position="7"/>
        <end position="40"/>
    </location>
</feature>
<accession>A0ABR9S4E1</accession>
<comment type="caution">
    <text evidence="3">The sequence shown here is derived from an EMBL/GenBank/DDBJ whole genome shotgun (WGS) entry which is preliminary data.</text>
</comment>
<reference evidence="3 4" key="1">
    <citation type="submission" date="2020-10" db="EMBL/GenBank/DDBJ databases">
        <title>Ramlibacter sp. HM2 16S ribosomal RNA gene Genome sequencing and assembly.</title>
        <authorList>
            <person name="Kang M."/>
        </authorList>
    </citation>
    <scope>NUCLEOTIDE SEQUENCE [LARGE SCALE GENOMIC DNA]</scope>
    <source>
        <strain evidence="3 4">HM2</strain>
    </source>
</reference>
<evidence type="ECO:0000313" key="4">
    <source>
        <dbReference type="Proteomes" id="UP000806285"/>
    </source>
</evidence>
<keyword evidence="1" id="KW-0472">Membrane</keyword>
<dbReference type="EMBL" id="JADDIV010000003">
    <property type="protein sequence ID" value="MBE7368309.1"/>
    <property type="molecule type" value="Genomic_DNA"/>
</dbReference>
<gene>
    <name evidence="3" type="ORF">IM787_12185</name>
</gene>
<dbReference type="Gene3D" id="2.40.50.140">
    <property type="entry name" value="Nucleic acid-binding proteins"/>
    <property type="match status" value="1"/>
</dbReference>
<organism evidence="3 4">
    <name type="scientific">Ramlibacter pallidus</name>
    <dbReference type="NCBI Taxonomy" id="2780087"/>
    <lineage>
        <taxon>Bacteria</taxon>
        <taxon>Pseudomonadati</taxon>
        <taxon>Pseudomonadota</taxon>
        <taxon>Betaproteobacteria</taxon>
        <taxon>Burkholderiales</taxon>
        <taxon>Comamonadaceae</taxon>
        <taxon>Ramlibacter</taxon>
    </lineage>
</organism>
<dbReference type="InterPro" id="IPR012340">
    <property type="entry name" value="NA-bd_OB-fold"/>
</dbReference>
<keyword evidence="1" id="KW-1133">Transmembrane helix</keyword>
<evidence type="ECO:0000259" key="2">
    <source>
        <dbReference type="Pfam" id="PF01957"/>
    </source>
</evidence>
<proteinExistence type="predicted"/>
<protein>
    <submittedName>
        <fullName evidence="3">NfeD family protein</fullName>
    </submittedName>
</protein>
<name>A0ABR9S4E1_9BURK</name>
<sequence length="140" mass="14483">MAEPTLWWLLAGAAVAIELLTGTFYLLMLAIGLAAGAVAAHAGTSIPTQLVMAALVGGGAVAAWHVVRRRHFAGAAGENTNLNLDAGEAVHVEAWTAENTSMVRYRGTTWTAVPAGGTPQGTGAHRVREVSGSRLVVEKI</sequence>
<evidence type="ECO:0000256" key="1">
    <source>
        <dbReference type="SAM" id="Phobius"/>
    </source>
</evidence>
<evidence type="ECO:0000313" key="3">
    <source>
        <dbReference type="EMBL" id="MBE7368309.1"/>
    </source>
</evidence>
<keyword evidence="4" id="KW-1185">Reference proteome</keyword>
<dbReference type="RefSeq" id="WP_193676906.1">
    <property type="nucleotide sequence ID" value="NZ_JADDIV010000003.1"/>
</dbReference>
<dbReference type="InterPro" id="IPR002810">
    <property type="entry name" value="NfeD-like_C"/>
</dbReference>
<keyword evidence="1" id="KW-0812">Transmembrane</keyword>
<dbReference type="Pfam" id="PF01957">
    <property type="entry name" value="NfeD"/>
    <property type="match status" value="1"/>
</dbReference>
<dbReference type="Proteomes" id="UP000806285">
    <property type="component" value="Unassembled WGS sequence"/>
</dbReference>
<feature type="domain" description="NfeD-like C-terminal" evidence="2">
    <location>
        <begin position="85"/>
        <end position="139"/>
    </location>
</feature>
<feature type="transmembrane region" description="Helical" evidence="1">
    <location>
        <begin position="46"/>
        <end position="67"/>
    </location>
</feature>